<keyword evidence="2 7" id="KW-0699">rRNA-binding</keyword>
<evidence type="ECO:0000256" key="7">
    <source>
        <dbReference type="HAMAP-Rule" id="MF_01310"/>
    </source>
</evidence>
<proteinExistence type="inferred from homology"/>
<organism evidence="10 11">
    <name type="scientific">Candidatus Falkowbacteria bacterium CG10_big_fil_rev_8_21_14_0_10_37_18</name>
    <dbReference type="NCBI Taxonomy" id="1974562"/>
    <lineage>
        <taxon>Bacteria</taxon>
        <taxon>Candidatus Falkowiibacteriota</taxon>
    </lineage>
</organism>
<dbReference type="HAMAP" id="MF_01310">
    <property type="entry name" value="Ribosomal_uS11"/>
    <property type="match status" value="1"/>
</dbReference>
<evidence type="ECO:0000313" key="11">
    <source>
        <dbReference type="Proteomes" id="UP000229972"/>
    </source>
</evidence>
<comment type="caution">
    <text evidence="10">The sequence shown here is derived from an EMBL/GenBank/DDBJ whole genome shotgun (WGS) entry which is preliminary data.</text>
</comment>
<evidence type="ECO:0000256" key="6">
    <source>
        <dbReference type="ARBA" id="ARBA00035160"/>
    </source>
</evidence>
<dbReference type="Proteomes" id="UP000229972">
    <property type="component" value="Unassembled WGS sequence"/>
</dbReference>
<evidence type="ECO:0000256" key="2">
    <source>
        <dbReference type="ARBA" id="ARBA00022730"/>
    </source>
</evidence>
<evidence type="ECO:0000256" key="4">
    <source>
        <dbReference type="ARBA" id="ARBA00022980"/>
    </source>
</evidence>
<dbReference type="Gene3D" id="3.30.420.80">
    <property type="entry name" value="Ribosomal protein S11"/>
    <property type="match status" value="1"/>
</dbReference>
<dbReference type="InterPro" id="IPR018102">
    <property type="entry name" value="Ribosomal_uS11_CS"/>
</dbReference>
<name>A0A2H0V8Y4_9BACT</name>
<dbReference type="InterPro" id="IPR001971">
    <property type="entry name" value="Ribosomal_uS11"/>
</dbReference>
<dbReference type="PROSITE" id="PS00054">
    <property type="entry name" value="RIBOSOMAL_S11"/>
    <property type="match status" value="1"/>
</dbReference>
<keyword evidence="3 7" id="KW-0694">RNA-binding</keyword>
<reference evidence="11" key="1">
    <citation type="submission" date="2017-09" db="EMBL/GenBank/DDBJ databases">
        <title>Depth-based differentiation of microbial function through sediment-hosted aquifers and enrichment of novel symbionts in the deep terrestrial subsurface.</title>
        <authorList>
            <person name="Probst A.J."/>
            <person name="Ladd B."/>
            <person name="Jarett J.K."/>
            <person name="Geller-Mcgrath D.E."/>
            <person name="Sieber C.M.K."/>
            <person name="Emerson J.B."/>
            <person name="Anantharaman K."/>
            <person name="Thomas B.C."/>
            <person name="Malmstrom R."/>
            <person name="Stieglmeier M."/>
            <person name="Klingl A."/>
            <person name="Woyke T."/>
            <person name="Ryan C.M."/>
            <person name="Banfield J.F."/>
        </authorList>
    </citation>
    <scope>NUCLEOTIDE SEQUENCE [LARGE SCALE GENOMIC DNA]</scope>
</reference>
<dbReference type="InterPro" id="IPR036967">
    <property type="entry name" value="Ribosomal_uS11_sf"/>
</dbReference>
<feature type="region of interest" description="Disordered" evidence="9">
    <location>
        <begin position="1"/>
        <end position="67"/>
    </location>
</feature>
<dbReference type="GO" id="GO:0003735">
    <property type="term" value="F:structural constituent of ribosome"/>
    <property type="evidence" value="ECO:0007669"/>
    <property type="project" value="InterPro"/>
</dbReference>
<evidence type="ECO:0000256" key="5">
    <source>
        <dbReference type="ARBA" id="ARBA00023274"/>
    </source>
</evidence>
<sequence>MSEEVKEENKKIVDTAEASTPVEKPLKAGAKDLAPVETEDIQSDEEKDGADFSFDSTNEELPADIKEKLEKNKAARSKKRLIKKKKKKVARIVKVGRAYIQATYNNTMMTLTDPNGDVISWASAGLAGFKGAKKATPYAAQIITKIAAQKAREEYGLEEVSVFVSGVGTGREAAIRALNANGLNVSSIKDMTPVPHNGCRPKKPRRV</sequence>
<dbReference type="InterPro" id="IPR019981">
    <property type="entry name" value="Ribosomal_uS11_bac-type"/>
</dbReference>
<evidence type="ECO:0000256" key="1">
    <source>
        <dbReference type="ARBA" id="ARBA00006194"/>
    </source>
</evidence>
<evidence type="ECO:0000256" key="9">
    <source>
        <dbReference type="SAM" id="MobiDB-lite"/>
    </source>
</evidence>
<comment type="similarity">
    <text evidence="1 7 8">Belongs to the universal ribosomal protein uS11 family.</text>
</comment>
<dbReference type="GO" id="GO:1990904">
    <property type="term" value="C:ribonucleoprotein complex"/>
    <property type="evidence" value="ECO:0007669"/>
    <property type="project" value="UniProtKB-KW"/>
</dbReference>
<protein>
    <recommendedName>
        <fullName evidence="6 7">Small ribosomal subunit protein uS11</fullName>
    </recommendedName>
</protein>
<dbReference type="FunFam" id="3.30.420.80:FF:000010">
    <property type="entry name" value="30S ribosomal protein S11"/>
    <property type="match status" value="1"/>
</dbReference>
<gene>
    <name evidence="7" type="primary">rpsK</name>
    <name evidence="10" type="ORF">COT93_01940</name>
</gene>
<dbReference type="PANTHER" id="PTHR11759">
    <property type="entry name" value="40S RIBOSOMAL PROTEIN S14/30S RIBOSOMAL PROTEIN S11"/>
    <property type="match status" value="1"/>
</dbReference>
<feature type="compositionally biased region" description="Acidic residues" evidence="9">
    <location>
        <begin position="37"/>
        <end position="48"/>
    </location>
</feature>
<evidence type="ECO:0000313" key="10">
    <source>
        <dbReference type="EMBL" id="PIR95548.1"/>
    </source>
</evidence>
<keyword evidence="4 7" id="KW-0689">Ribosomal protein</keyword>
<dbReference type="EMBL" id="PFAL01000017">
    <property type="protein sequence ID" value="PIR95548.1"/>
    <property type="molecule type" value="Genomic_DNA"/>
</dbReference>
<evidence type="ECO:0000256" key="8">
    <source>
        <dbReference type="RuleBase" id="RU003629"/>
    </source>
</evidence>
<evidence type="ECO:0000256" key="3">
    <source>
        <dbReference type="ARBA" id="ARBA00022884"/>
    </source>
</evidence>
<dbReference type="GO" id="GO:0019843">
    <property type="term" value="F:rRNA binding"/>
    <property type="evidence" value="ECO:0007669"/>
    <property type="project" value="UniProtKB-UniRule"/>
</dbReference>
<dbReference type="NCBIfam" id="TIGR03632">
    <property type="entry name" value="uS11_bact"/>
    <property type="match status" value="1"/>
</dbReference>
<dbReference type="GO" id="GO:0006412">
    <property type="term" value="P:translation"/>
    <property type="evidence" value="ECO:0007669"/>
    <property type="project" value="UniProtKB-UniRule"/>
</dbReference>
<dbReference type="SUPFAM" id="SSF53137">
    <property type="entry name" value="Translational machinery components"/>
    <property type="match status" value="1"/>
</dbReference>
<dbReference type="Pfam" id="PF00411">
    <property type="entry name" value="Ribosomal_S11"/>
    <property type="match status" value="1"/>
</dbReference>
<dbReference type="AlphaFoldDB" id="A0A2H0V8Y4"/>
<comment type="function">
    <text evidence="7">Located on the platform of the 30S subunit, it bridges several disparate RNA helices of the 16S rRNA. Forms part of the Shine-Dalgarno cleft in the 70S ribosome.</text>
</comment>
<accession>A0A2H0V8Y4</accession>
<comment type="subunit">
    <text evidence="7">Part of the 30S ribosomal subunit. Interacts with proteins S7 and S18. Binds to IF-3.</text>
</comment>
<dbReference type="GO" id="GO:0005840">
    <property type="term" value="C:ribosome"/>
    <property type="evidence" value="ECO:0007669"/>
    <property type="project" value="UniProtKB-KW"/>
</dbReference>
<dbReference type="NCBIfam" id="NF003698">
    <property type="entry name" value="PRK05309.1"/>
    <property type="match status" value="1"/>
</dbReference>
<keyword evidence="5 7" id="KW-0687">Ribonucleoprotein</keyword>